<evidence type="ECO:0000256" key="6">
    <source>
        <dbReference type="SAM" id="MobiDB-lite"/>
    </source>
</evidence>
<evidence type="ECO:0000256" key="3">
    <source>
        <dbReference type="ARBA" id="ARBA00022777"/>
    </source>
</evidence>
<dbReference type="Gene3D" id="1.10.510.10">
    <property type="entry name" value="Transferase(Phosphotransferase) domain 1"/>
    <property type="match status" value="1"/>
</dbReference>
<dbReference type="GO" id="GO:0004672">
    <property type="term" value="F:protein kinase activity"/>
    <property type="evidence" value="ECO:0007669"/>
    <property type="project" value="InterPro"/>
</dbReference>
<dbReference type="EnsemblPlants" id="LPERR11G18650.1">
    <property type="protein sequence ID" value="LPERR11G18650.1"/>
    <property type="gene ID" value="LPERR11G18650"/>
</dbReference>
<evidence type="ECO:0000259" key="7">
    <source>
        <dbReference type="PROSITE" id="PS50011"/>
    </source>
</evidence>
<dbReference type="InterPro" id="IPR017441">
    <property type="entry name" value="Protein_kinase_ATP_BS"/>
</dbReference>
<dbReference type="Gramene" id="LPERR11G18650.1">
    <property type="protein sequence ID" value="LPERR11G18650.1"/>
    <property type="gene ID" value="LPERR11G18650"/>
</dbReference>
<dbReference type="PROSITE" id="PS00107">
    <property type="entry name" value="PROTEIN_KINASE_ATP"/>
    <property type="match status" value="1"/>
</dbReference>
<evidence type="ECO:0000313" key="8">
    <source>
        <dbReference type="EnsemblPlants" id="LPERR11G18650.1"/>
    </source>
</evidence>
<evidence type="ECO:0000256" key="5">
    <source>
        <dbReference type="PROSITE-ProRule" id="PRU10141"/>
    </source>
</evidence>
<keyword evidence="1" id="KW-0808">Transferase</keyword>
<feature type="domain" description="Protein kinase" evidence="7">
    <location>
        <begin position="406"/>
        <end position="686"/>
    </location>
</feature>
<dbReference type="Gene3D" id="3.30.200.20">
    <property type="entry name" value="Phosphorylase Kinase, domain 1"/>
    <property type="match status" value="1"/>
</dbReference>
<dbReference type="STRING" id="77586.A0A0D9XV31"/>
<dbReference type="AlphaFoldDB" id="A0A0D9XV31"/>
<keyword evidence="9" id="KW-1185">Reference proteome</keyword>
<proteinExistence type="predicted"/>
<protein>
    <recommendedName>
        <fullName evidence="7">Protein kinase domain-containing protein</fullName>
    </recommendedName>
</protein>
<dbReference type="HOGENOM" id="CLU_383281_0_0_1"/>
<accession>A0A0D9XV31</accession>
<feature type="region of interest" description="Disordered" evidence="6">
    <location>
        <begin position="132"/>
        <end position="171"/>
    </location>
</feature>
<dbReference type="PROSITE" id="PS50011">
    <property type="entry name" value="PROTEIN_KINASE_DOM"/>
    <property type="match status" value="1"/>
</dbReference>
<dbReference type="Pfam" id="PF00069">
    <property type="entry name" value="Pkinase"/>
    <property type="match status" value="1"/>
</dbReference>
<keyword evidence="2 5" id="KW-0547">Nucleotide-binding</keyword>
<feature type="compositionally biased region" description="Polar residues" evidence="6">
    <location>
        <begin position="245"/>
        <end position="254"/>
    </location>
</feature>
<dbReference type="PANTHER" id="PTHR46146:SF7">
    <property type="entry name" value="OS11G0664000 PROTEIN"/>
    <property type="match status" value="1"/>
</dbReference>
<dbReference type="PANTHER" id="PTHR46146">
    <property type="entry name" value="SERINE/THREONINE-PROTEIN KINASE-LIKE PROTEIN CCR4"/>
    <property type="match status" value="1"/>
</dbReference>
<feature type="compositionally biased region" description="Basic and acidic residues" evidence="6">
    <location>
        <begin position="255"/>
        <end position="280"/>
    </location>
</feature>
<keyword evidence="4 5" id="KW-0067">ATP-binding</keyword>
<dbReference type="Proteomes" id="UP000032180">
    <property type="component" value="Chromosome 11"/>
</dbReference>
<evidence type="ECO:0000256" key="2">
    <source>
        <dbReference type="ARBA" id="ARBA00022741"/>
    </source>
</evidence>
<dbReference type="Gene3D" id="1.20.930.20">
    <property type="entry name" value="Adaptor protein Cbl, N-terminal domain"/>
    <property type="match status" value="1"/>
</dbReference>
<dbReference type="eggNOG" id="KOG1187">
    <property type="taxonomic scope" value="Eukaryota"/>
</dbReference>
<evidence type="ECO:0000256" key="1">
    <source>
        <dbReference type="ARBA" id="ARBA00022679"/>
    </source>
</evidence>
<organism evidence="8 9">
    <name type="scientific">Leersia perrieri</name>
    <dbReference type="NCBI Taxonomy" id="77586"/>
    <lineage>
        <taxon>Eukaryota</taxon>
        <taxon>Viridiplantae</taxon>
        <taxon>Streptophyta</taxon>
        <taxon>Embryophyta</taxon>
        <taxon>Tracheophyta</taxon>
        <taxon>Spermatophyta</taxon>
        <taxon>Magnoliopsida</taxon>
        <taxon>Liliopsida</taxon>
        <taxon>Poales</taxon>
        <taxon>Poaceae</taxon>
        <taxon>BOP clade</taxon>
        <taxon>Oryzoideae</taxon>
        <taxon>Oryzeae</taxon>
        <taxon>Oryzinae</taxon>
        <taxon>Leersia</taxon>
    </lineage>
</organism>
<feature type="binding site" evidence="5">
    <location>
        <position position="434"/>
    </location>
    <ligand>
        <name>ATP</name>
        <dbReference type="ChEBI" id="CHEBI:30616"/>
    </ligand>
</feature>
<evidence type="ECO:0000256" key="4">
    <source>
        <dbReference type="ARBA" id="ARBA00022840"/>
    </source>
</evidence>
<dbReference type="InterPro" id="IPR011009">
    <property type="entry name" value="Kinase-like_dom_sf"/>
</dbReference>
<feature type="region of interest" description="Disordered" evidence="6">
    <location>
        <begin position="239"/>
        <end position="281"/>
    </location>
</feature>
<reference evidence="8 9" key="1">
    <citation type="submission" date="2012-08" db="EMBL/GenBank/DDBJ databases">
        <title>Oryza genome evolution.</title>
        <authorList>
            <person name="Wing R.A."/>
        </authorList>
    </citation>
    <scope>NUCLEOTIDE SEQUENCE</scope>
</reference>
<dbReference type="SUPFAM" id="SSF56112">
    <property type="entry name" value="Protein kinase-like (PK-like)"/>
    <property type="match status" value="1"/>
</dbReference>
<dbReference type="InterPro" id="IPR059179">
    <property type="entry name" value="MLKL-like_MCAfunc"/>
</dbReference>
<reference evidence="9" key="2">
    <citation type="submission" date="2013-12" db="EMBL/GenBank/DDBJ databases">
        <authorList>
            <person name="Yu Y."/>
            <person name="Lee S."/>
            <person name="de Baynast K."/>
            <person name="Wissotski M."/>
            <person name="Liu L."/>
            <person name="Talag J."/>
            <person name="Goicoechea J."/>
            <person name="Angelova A."/>
            <person name="Jetty R."/>
            <person name="Kudrna D."/>
            <person name="Golser W."/>
            <person name="Rivera L."/>
            <person name="Zhang J."/>
            <person name="Wing R."/>
        </authorList>
    </citation>
    <scope>NUCLEOTIDE SEQUENCE</scope>
</reference>
<keyword evidence="3" id="KW-0418">Kinase</keyword>
<name>A0A0D9XV31_9ORYZ</name>
<sequence length="722" mass="81521">MMASFIKTSMQLIGIIKERVDMFEETKADYRNALEYLNSITGNVEELKKNPMMMQDDGLVNTINNLEKIIREVYKLINSWEGYSNIFCFLYCHDLAKKLHRARNELQECLIAAEFGAKVALFSHITQDREHGLLPPQRRNRSQCAHPQDAGMVGSSSNTRSNHDYDGSDEAEQIGTVPAASNRPDWLNWLRRSTVAAATQILLLITVVAVALQPRLALPCWANVFDPQCSCLDTQNHATKRSKNDNNQMTNKQNPEVKGKTETRQQQEEHHHKNQNEHKPVMSCQEKNVVYKLVMAGRQADKFRDVQSKIDSYIIVFPFISHVDVTRRLDRIYKILLPNDNTTVPSSSEGSSHSHHLEYAEDVAQEMLPHGKEDEEFSFAELEMLPHGKEDGEFSFAELEAATNNFAPDRIIGKGGSSRVYLGRLADGREVAIKRFFAEVNNVTEFQEEYAIVSRIRHKHIIPLLGCCLEHYEKKITRSRWFWKRKVVDEPSNPLLVFDYMKNGSLDKHLHGSLSSSSPVTTSWSMRIGILLGVSQAIGYLHSHAERAPIIHRDIKPSNILLDSAWVPYLSDFGFSVTCGNGDIVDTLCTSIVIGTIGYIDPEYLITGRTNQAIDVYSFGIVMLELLTGLRARFTPEKKEGEEDAFNESLASFALPIIEAGELRKVLDRRPASEPTLRQLEALELVAQTAVCCLRLNQKDRPAILDVAAKLQVALDVIRGGE</sequence>
<dbReference type="GO" id="GO:0005524">
    <property type="term" value="F:ATP binding"/>
    <property type="evidence" value="ECO:0007669"/>
    <property type="project" value="UniProtKB-UniRule"/>
</dbReference>
<dbReference type="InterPro" id="IPR036537">
    <property type="entry name" value="Adaptor_Cbl_N_dom_sf"/>
</dbReference>
<dbReference type="CDD" id="cd21037">
    <property type="entry name" value="MLKL_NTD"/>
    <property type="match status" value="1"/>
</dbReference>
<dbReference type="InterPro" id="IPR000719">
    <property type="entry name" value="Prot_kinase_dom"/>
</dbReference>
<reference evidence="8" key="3">
    <citation type="submission" date="2015-04" db="UniProtKB">
        <authorList>
            <consortium name="EnsemblPlants"/>
        </authorList>
    </citation>
    <scope>IDENTIFICATION</scope>
</reference>
<dbReference type="InterPro" id="IPR008271">
    <property type="entry name" value="Ser/Thr_kinase_AS"/>
</dbReference>
<dbReference type="SMART" id="SM00220">
    <property type="entry name" value="S_TKc"/>
    <property type="match status" value="1"/>
</dbReference>
<evidence type="ECO:0000313" key="9">
    <source>
        <dbReference type="Proteomes" id="UP000032180"/>
    </source>
</evidence>
<dbReference type="PROSITE" id="PS00108">
    <property type="entry name" value="PROTEIN_KINASE_ST"/>
    <property type="match status" value="1"/>
</dbReference>
<dbReference type="GO" id="GO:0007166">
    <property type="term" value="P:cell surface receptor signaling pathway"/>
    <property type="evidence" value="ECO:0007669"/>
    <property type="project" value="InterPro"/>
</dbReference>